<evidence type="ECO:0000259" key="1">
    <source>
        <dbReference type="SMART" id="SM00867"/>
    </source>
</evidence>
<dbReference type="SMART" id="SM00867">
    <property type="entry name" value="YceI"/>
    <property type="match status" value="1"/>
</dbReference>
<organism evidence="2 3">
    <name type="scientific">Fodinibius roseus</name>
    <dbReference type="NCBI Taxonomy" id="1194090"/>
    <lineage>
        <taxon>Bacteria</taxon>
        <taxon>Pseudomonadati</taxon>
        <taxon>Balneolota</taxon>
        <taxon>Balneolia</taxon>
        <taxon>Balneolales</taxon>
        <taxon>Balneolaceae</taxon>
        <taxon>Fodinibius</taxon>
    </lineage>
</organism>
<dbReference type="SUPFAM" id="SSF101874">
    <property type="entry name" value="YceI-like"/>
    <property type="match status" value="1"/>
</dbReference>
<dbReference type="Proteomes" id="UP000184041">
    <property type="component" value="Unassembled WGS sequence"/>
</dbReference>
<accession>A0A1M4T111</accession>
<dbReference type="STRING" id="1194090.SAMN05443144_101179"/>
<dbReference type="OrthoDB" id="116832at2"/>
<dbReference type="PANTHER" id="PTHR34406:SF1">
    <property type="entry name" value="PROTEIN YCEI"/>
    <property type="match status" value="1"/>
</dbReference>
<evidence type="ECO:0000313" key="3">
    <source>
        <dbReference type="Proteomes" id="UP000184041"/>
    </source>
</evidence>
<evidence type="ECO:0000313" key="2">
    <source>
        <dbReference type="EMBL" id="SHE38156.1"/>
    </source>
</evidence>
<dbReference type="AlphaFoldDB" id="A0A1M4T111"/>
<feature type="domain" description="Lipid/polyisoprenoid-binding YceI-like" evidence="1">
    <location>
        <begin position="32"/>
        <end position="187"/>
    </location>
</feature>
<dbReference type="EMBL" id="FQUS01000001">
    <property type="protein sequence ID" value="SHE38156.1"/>
    <property type="molecule type" value="Genomic_DNA"/>
</dbReference>
<dbReference type="Pfam" id="PF04264">
    <property type="entry name" value="YceI"/>
    <property type="match status" value="1"/>
</dbReference>
<dbReference type="Gene3D" id="2.40.128.110">
    <property type="entry name" value="Lipid/polyisoprenoid-binding, YceI-like"/>
    <property type="match status" value="1"/>
</dbReference>
<sequence>MNYGITRTIQGWLLIVVGAVLLGIPAEGYGQVYFTENGHAEFDSSVPLHTFTGRSDQLVGKINLPDSTVDFYLDVHTIETGIAKRDRDMLETLEAEQHPFAEFFGKLATPFDPDSASPQEVTVEGDFSVHGVTNQVSIDGSLQKSAEGLKVTASWTINMEDYDIEPPGILFYRVSEEIPISISATLPPQSSN</sequence>
<protein>
    <submittedName>
        <fullName evidence="2">Polyisoprenoid-binding protein YceI</fullName>
    </submittedName>
</protein>
<name>A0A1M4T111_9BACT</name>
<gene>
    <name evidence="2" type="ORF">SAMN05443144_101179</name>
</gene>
<dbReference type="RefSeq" id="WP_139240130.1">
    <property type="nucleotide sequence ID" value="NZ_FQUS01000001.1"/>
</dbReference>
<dbReference type="InterPro" id="IPR036761">
    <property type="entry name" value="TTHA0802/YceI-like_sf"/>
</dbReference>
<dbReference type="InterPro" id="IPR007372">
    <property type="entry name" value="Lipid/polyisoprenoid-bd_YceI"/>
</dbReference>
<dbReference type="PANTHER" id="PTHR34406">
    <property type="entry name" value="PROTEIN YCEI"/>
    <property type="match status" value="1"/>
</dbReference>
<reference evidence="2 3" key="1">
    <citation type="submission" date="2016-11" db="EMBL/GenBank/DDBJ databases">
        <authorList>
            <person name="Jaros S."/>
            <person name="Januszkiewicz K."/>
            <person name="Wedrychowicz H."/>
        </authorList>
    </citation>
    <scope>NUCLEOTIDE SEQUENCE [LARGE SCALE GENOMIC DNA]</scope>
    <source>
        <strain evidence="2 3">DSM 21986</strain>
    </source>
</reference>
<keyword evidence="3" id="KW-1185">Reference proteome</keyword>
<proteinExistence type="predicted"/>